<keyword evidence="9" id="KW-1185">Reference proteome</keyword>
<keyword evidence="2" id="KW-1003">Cell membrane</keyword>
<evidence type="ECO:0000313" key="9">
    <source>
        <dbReference type="Proteomes" id="UP001597178"/>
    </source>
</evidence>
<organism evidence="8 9">
    <name type="scientific">Lentibacillus salinarum</name>
    <dbReference type="NCBI Taxonomy" id="446820"/>
    <lineage>
        <taxon>Bacteria</taxon>
        <taxon>Bacillati</taxon>
        <taxon>Bacillota</taxon>
        <taxon>Bacilli</taxon>
        <taxon>Bacillales</taxon>
        <taxon>Bacillaceae</taxon>
        <taxon>Lentibacillus</taxon>
    </lineage>
</organism>
<dbReference type="InterPro" id="IPR018076">
    <property type="entry name" value="T2SS_GspF_dom"/>
</dbReference>
<feature type="transmembrane region" description="Helical" evidence="6">
    <location>
        <begin position="6"/>
        <end position="24"/>
    </location>
</feature>
<dbReference type="PANTHER" id="PTHR35007:SF1">
    <property type="entry name" value="PILUS ASSEMBLY PROTEIN"/>
    <property type="match status" value="1"/>
</dbReference>
<evidence type="ECO:0000256" key="3">
    <source>
        <dbReference type="ARBA" id="ARBA00022692"/>
    </source>
</evidence>
<comment type="caution">
    <text evidence="8">The sequence shown here is derived from an EMBL/GenBank/DDBJ whole genome shotgun (WGS) entry which is preliminary data.</text>
</comment>
<keyword evidence="5 6" id="KW-0472">Membrane</keyword>
<dbReference type="Pfam" id="PF00482">
    <property type="entry name" value="T2SSF"/>
    <property type="match status" value="1"/>
</dbReference>
<feature type="transmembrane region" description="Helical" evidence="6">
    <location>
        <begin position="272"/>
        <end position="291"/>
    </location>
</feature>
<proteinExistence type="predicted"/>
<keyword evidence="4 6" id="KW-1133">Transmembrane helix</keyword>
<dbReference type="PANTHER" id="PTHR35007">
    <property type="entry name" value="INTEGRAL MEMBRANE PROTEIN-RELATED"/>
    <property type="match status" value="1"/>
</dbReference>
<evidence type="ECO:0000256" key="6">
    <source>
        <dbReference type="SAM" id="Phobius"/>
    </source>
</evidence>
<reference evidence="9" key="1">
    <citation type="journal article" date="2019" name="Int. J. Syst. Evol. Microbiol.">
        <title>The Global Catalogue of Microorganisms (GCM) 10K type strain sequencing project: providing services to taxonomists for standard genome sequencing and annotation.</title>
        <authorList>
            <consortium name="The Broad Institute Genomics Platform"/>
            <consortium name="The Broad Institute Genome Sequencing Center for Infectious Disease"/>
            <person name="Wu L."/>
            <person name="Ma J."/>
        </authorList>
    </citation>
    <scope>NUCLEOTIDE SEQUENCE [LARGE SCALE GENOMIC DNA]</scope>
    <source>
        <strain evidence="9">CCUG 54822</strain>
    </source>
</reference>
<keyword evidence="3 6" id="KW-0812">Transmembrane</keyword>
<evidence type="ECO:0000256" key="4">
    <source>
        <dbReference type="ARBA" id="ARBA00022989"/>
    </source>
</evidence>
<feature type="transmembrane region" description="Helical" evidence="6">
    <location>
        <begin position="237"/>
        <end position="256"/>
    </location>
</feature>
<feature type="domain" description="Type II secretion system protein GspF" evidence="7">
    <location>
        <begin position="141"/>
        <end position="252"/>
    </location>
</feature>
<feature type="transmembrane region" description="Helical" evidence="6">
    <location>
        <begin position="95"/>
        <end position="115"/>
    </location>
</feature>
<gene>
    <name evidence="8" type="ORF">ACFQ4A_15665</name>
</gene>
<comment type="subcellular location">
    <subcellularLocation>
        <location evidence="1">Cell membrane</location>
        <topology evidence="1">Multi-pass membrane protein</topology>
    </subcellularLocation>
</comment>
<evidence type="ECO:0000313" key="8">
    <source>
        <dbReference type="EMBL" id="MFD1363086.1"/>
    </source>
</evidence>
<sequence>MMWAYMAVSVVIALCLYVAVRIFFDEIVARRQIMERVTGKAEKQEKEPDWFHWIATIRDTSGFHMPFSRWLLLSLLGLIVGFILGAILLKNVIVGVLLAVTLAAIPTWLLNYYAVQYREKVASGLIPAFETFYSEYTITRNVPKAMDVVARQAPEPTKDEFSRMSNEIYAGNAVNQVLGGFARRMNNRWVRLFTALLTMKENRGSQIEQPLLNMIAEQKKKQMEAKKDRSELAQVRLVHLILMLGSIVLFLVNLVIRPDSYAFFTATTGGRWALVFIVGSLLMSLVIFMLMNRKELD</sequence>
<dbReference type="EMBL" id="JBHTNH010000029">
    <property type="protein sequence ID" value="MFD1363086.1"/>
    <property type="molecule type" value="Genomic_DNA"/>
</dbReference>
<name>A0ABW3ZXJ5_9BACI</name>
<evidence type="ECO:0000256" key="5">
    <source>
        <dbReference type="ARBA" id="ARBA00023136"/>
    </source>
</evidence>
<evidence type="ECO:0000256" key="1">
    <source>
        <dbReference type="ARBA" id="ARBA00004651"/>
    </source>
</evidence>
<dbReference type="RefSeq" id="WP_382402262.1">
    <property type="nucleotide sequence ID" value="NZ_JBHTNH010000029.1"/>
</dbReference>
<protein>
    <submittedName>
        <fullName evidence="8">Type II secretion system F family protein</fullName>
    </submittedName>
</protein>
<accession>A0ABW3ZXJ5</accession>
<feature type="transmembrane region" description="Helical" evidence="6">
    <location>
        <begin position="70"/>
        <end position="89"/>
    </location>
</feature>
<dbReference type="Proteomes" id="UP001597178">
    <property type="component" value="Unassembled WGS sequence"/>
</dbReference>
<evidence type="ECO:0000256" key="2">
    <source>
        <dbReference type="ARBA" id="ARBA00022475"/>
    </source>
</evidence>
<evidence type="ECO:0000259" key="7">
    <source>
        <dbReference type="Pfam" id="PF00482"/>
    </source>
</evidence>